<accession>A0A9P4K5E4</accession>
<protein>
    <submittedName>
        <fullName evidence="2">Uncharacterized protein</fullName>
    </submittedName>
</protein>
<gene>
    <name evidence="2" type="ORF">CC78DRAFT_582867</name>
</gene>
<evidence type="ECO:0000313" key="3">
    <source>
        <dbReference type="Proteomes" id="UP000800093"/>
    </source>
</evidence>
<dbReference type="Proteomes" id="UP000800093">
    <property type="component" value="Unassembled WGS sequence"/>
</dbReference>
<reference evidence="3" key="1">
    <citation type="journal article" date="2020" name="Stud. Mycol.">
        <title>101 Dothideomycetes genomes: A test case for predicting lifestyles and emergence of pathogens.</title>
        <authorList>
            <person name="Haridas S."/>
            <person name="Albert R."/>
            <person name="Binder M."/>
            <person name="Bloem J."/>
            <person name="LaButti K."/>
            <person name="Salamov A."/>
            <person name="Andreopoulos B."/>
            <person name="Baker S."/>
            <person name="Barry K."/>
            <person name="Bills G."/>
            <person name="Bluhm B."/>
            <person name="Cannon C."/>
            <person name="Castanera R."/>
            <person name="Culley D."/>
            <person name="Daum C."/>
            <person name="Ezra D."/>
            <person name="Gonzalez J."/>
            <person name="Henrissat B."/>
            <person name="Kuo A."/>
            <person name="Liang C."/>
            <person name="Lipzen A."/>
            <person name="Lutzoni F."/>
            <person name="Magnuson J."/>
            <person name="Mondo S."/>
            <person name="Nolan M."/>
            <person name="Ohm R."/>
            <person name="Pangilinan J."/>
            <person name="Park H.-J."/>
            <person name="Ramirez L."/>
            <person name="Alfaro M."/>
            <person name="Sun H."/>
            <person name="Tritt A."/>
            <person name="Yoshinaga Y."/>
            <person name="Zwiers L.-H."/>
            <person name="Turgeon B."/>
            <person name="Goodwin S."/>
            <person name="Spatafora J."/>
            <person name="Crous P."/>
            <person name="Grigoriev I."/>
        </authorList>
    </citation>
    <scope>NUCLEOTIDE SEQUENCE [LARGE SCALE GENOMIC DNA]</scope>
    <source>
        <strain evidence="3">CBS 304.66</strain>
    </source>
</reference>
<dbReference type="AlphaFoldDB" id="A0A9P4K5E4"/>
<keyword evidence="3" id="KW-1185">Reference proteome</keyword>
<feature type="chain" id="PRO_5040238124" evidence="1">
    <location>
        <begin position="26"/>
        <end position="141"/>
    </location>
</feature>
<name>A0A9P4K5E4_9PLEO</name>
<organism evidence="2 3">
    <name type="scientific">Lojkania enalia</name>
    <dbReference type="NCBI Taxonomy" id="147567"/>
    <lineage>
        <taxon>Eukaryota</taxon>
        <taxon>Fungi</taxon>
        <taxon>Dikarya</taxon>
        <taxon>Ascomycota</taxon>
        <taxon>Pezizomycotina</taxon>
        <taxon>Dothideomycetes</taxon>
        <taxon>Pleosporomycetidae</taxon>
        <taxon>Pleosporales</taxon>
        <taxon>Pleosporales incertae sedis</taxon>
        <taxon>Lojkania</taxon>
    </lineage>
</organism>
<evidence type="ECO:0000313" key="2">
    <source>
        <dbReference type="EMBL" id="KAF2262131.1"/>
    </source>
</evidence>
<comment type="caution">
    <text evidence="2">The sequence shown here is derived from an EMBL/GenBank/DDBJ whole genome shotgun (WGS) entry which is preliminary data.</text>
</comment>
<sequence length="141" mass="15590">MCQAIHIHIIQSLLSILLHVSPPEAGLFELQWMSTIKQLTTNICNNVPHALGEVNQHGHRLPAPLSGSSFRIYLQMFPLRSALVATQDSPECQKLVAEQLRYIGEVIGIGMANNMASLAATRGKQDSNFRQTFMNGNVTNH</sequence>
<feature type="signal peptide" evidence="1">
    <location>
        <begin position="1"/>
        <end position="25"/>
    </location>
</feature>
<keyword evidence="1" id="KW-0732">Signal</keyword>
<proteinExistence type="predicted"/>
<evidence type="ECO:0000256" key="1">
    <source>
        <dbReference type="SAM" id="SignalP"/>
    </source>
</evidence>
<dbReference type="EMBL" id="ML986644">
    <property type="protein sequence ID" value="KAF2262131.1"/>
    <property type="molecule type" value="Genomic_DNA"/>
</dbReference>
<dbReference type="OrthoDB" id="5429770at2759"/>